<feature type="compositionally biased region" description="Low complexity" evidence="1">
    <location>
        <begin position="714"/>
        <end position="725"/>
    </location>
</feature>
<feature type="compositionally biased region" description="Low complexity" evidence="1">
    <location>
        <begin position="831"/>
        <end position="855"/>
    </location>
</feature>
<proteinExistence type="predicted"/>
<feature type="compositionally biased region" description="Polar residues" evidence="1">
    <location>
        <begin position="641"/>
        <end position="660"/>
    </location>
</feature>
<dbReference type="OrthoDB" id="3944106at2759"/>
<feature type="compositionally biased region" description="Basic and acidic residues" evidence="1">
    <location>
        <begin position="817"/>
        <end position="830"/>
    </location>
</feature>
<feature type="compositionally biased region" description="Low complexity" evidence="1">
    <location>
        <begin position="204"/>
        <end position="217"/>
    </location>
</feature>
<feature type="region of interest" description="Disordered" evidence="1">
    <location>
        <begin position="254"/>
        <end position="311"/>
    </location>
</feature>
<feature type="compositionally biased region" description="Polar residues" evidence="1">
    <location>
        <begin position="445"/>
        <end position="474"/>
    </location>
</feature>
<feature type="region of interest" description="Disordered" evidence="1">
    <location>
        <begin position="713"/>
        <end position="750"/>
    </location>
</feature>
<gene>
    <name evidence="2" type="ORF">FKW77_009557</name>
</gene>
<feature type="compositionally biased region" description="Polar residues" evidence="1">
    <location>
        <begin position="280"/>
        <end position="308"/>
    </location>
</feature>
<protein>
    <submittedName>
        <fullName evidence="2">Uncharacterized protein</fullName>
    </submittedName>
</protein>
<dbReference type="Proteomes" id="UP000316270">
    <property type="component" value="Chromosome 8"/>
</dbReference>
<evidence type="ECO:0000256" key="1">
    <source>
        <dbReference type="SAM" id="MobiDB-lite"/>
    </source>
</evidence>
<keyword evidence="3" id="KW-1185">Reference proteome</keyword>
<evidence type="ECO:0000313" key="3">
    <source>
        <dbReference type="Proteomes" id="UP000316270"/>
    </source>
</evidence>
<feature type="region of interest" description="Disordered" evidence="1">
    <location>
        <begin position="1"/>
        <end position="43"/>
    </location>
</feature>
<feature type="compositionally biased region" description="Polar residues" evidence="1">
    <location>
        <begin position="486"/>
        <end position="498"/>
    </location>
</feature>
<organism evidence="2 3">
    <name type="scientific">Venturia effusa</name>
    <dbReference type="NCBI Taxonomy" id="50376"/>
    <lineage>
        <taxon>Eukaryota</taxon>
        <taxon>Fungi</taxon>
        <taxon>Dikarya</taxon>
        <taxon>Ascomycota</taxon>
        <taxon>Pezizomycotina</taxon>
        <taxon>Dothideomycetes</taxon>
        <taxon>Pleosporomycetidae</taxon>
        <taxon>Venturiales</taxon>
        <taxon>Venturiaceae</taxon>
        <taxon>Venturia</taxon>
    </lineage>
</organism>
<feature type="compositionally biased region" description="Low complexity" evidence="1">
    <location>
        <begin position="661"/>
        <end position="681"/>
    </location>
</feature>
<evidence type="ECO:0000313" key="2">
    <source>
        <dbReference type="EMBL" id="QDS73049.1"/>
    </source>
</evidence>
<feature type="compositionally biased region" description="Polar residues" evidence="1">
    <location>
        <begin position="788"/>
        <end position="816"/>
    </location>
</feature>
<feature type="compositionally biased region" description="Low complexity" evidence="1">
    <location>
        <begin position="435"/>
        <end position="444"/>
    </location>
</feature>
<feature type="region of interest" description="Disordered" evidence="1">
    <location>
        <begin position="432"/>
        <end position="498"/>
    </location>
</feature>
<dbReference type="EMBL" id="CP042192">
    <property type="protein sequence ID" value="QDS73049.1"/>
    <property type="molecule type" value="Genomic_DNA"/>
</dbReference>
<feature type="compositionally biased region" description="Polar residues" evidence="1">
    <location>
        <begin position="736"/>
        <end position="746"/>
    </location>
</feature>
<dbReference type="AlphaFoldDB" id="A0A517LBN6"/>
<sequence>MAGRSPSFRDDTLQDTSEYSNVIDLTQDSPRPPSYSAGNDQCSSPSQFCVLQGTTNLRPSLTMKQQHTQSGSPMHNANIQLYQDMNSMNPQSRRAAQQYIGALQAQRQNQWPGALTGNGQQHAVSGPNLTQSSSMTMGPVPPMIAHHSATIADMRDFPQQFGSYSPKGIMGTPQSPFVQNDMALFGQDPNAIRLSSEPSGPAHQLQHGQQQMQQQSRVQDERMLLARTQQQHNASQVQYTDVAHDANFTTGKIPFSISTLPQPKQKRTLNNAGGPPPKRQATQSPGMESTQRTISTTQHQQMGQNSHTPFAINRDHDMSAAMTQQPGLNLLASNALVGDRNTSAAVNQMAGISSLSPEQAHLLQCRTKLNQQSMEQSMHSTQNPQHVQNQRTVLNVQNSQAAYVQQGFKVQQGRQYVQQQLSIQHPLLAQKQDQRQFPDQQRQQNRSINEQRTHGQHQSNTQNDATSKQKTPCLQQRQRAQNAQQYMPQKSIDGQPQTSFEQKLNHALKNYTQVMVRKLRQSRGQNPNLDENPTTTDEIVNLRPHLLHYRSQLIAQSRNRAAAQIVASNHFQFLQQNSQHQMTPQQMQQQQVQQQQVQQIPRPQVTLLPQQTLEQLRRAQQIHLPQQTRIIQESERTLTCPQAFEQSQTHSSSPRIASNKQQARQQSSSHQQQTSQHETQQGPAVSGPLRDFVPPISSSVVDPSKIRQEIVSGASEAQSFESPSSSRDRLAHLGSSPPQQELNNPSLPRDDLETRLKEGLQTFFRESASPTDHTHDNSSSSDAAPSSTTQGSSLQSVSRTSAPVMTDTPQSGSRVTEFTEGRYPTPDHSRGATAAGSSNASTSQRGWSAPSPAARAVVVQQNTASSATTLHTGIVNGRGSGEQCGLSLEPATPVVPNEGFRRERSVRVTEDAAVTNGAPNIPPSTTIAGHDSFSNFTNPGADWQLLDNAEVGYGLFDAGPDPVILPDDAWVAAAPPSYPPIRFPEEEGVDRLLALSNILVPPLSLQNLRPETMGVGETGNAGGNLMQDIAELAQRVEVDWDGIGRYYLAEVAARREEALRHNQKVEKEGEPVVEIEAAFASSNGPMTSAVDAFTHRVNQELGVGWEVHYDPSLFRNRESGTVDPVILQGIADGTYAPTVFEFGPVHAVKKPKTDVGAIAGSK</sequence>
<name>A0A517LBN6_9PEZI</name>
<feature type="compositionally biased region" description="Polar residues" evidence="1">
    <location>
        <begin position="14"/>
        <end position="29"/>
    </location>
</feature>
<feature type="compositionally biased region" description="Low complexity" evidence="1">
    <location>
        <begin position="475"/>
        <end position="485"/>
    </location>
</feature>
<accession>A0A517LBN6</accession>
<feature type="region of interest" description="Disordered" evidence="1">
    <location>
        <begin position="764"/>
        <end position="855"/>
    </location>
</feature>
<feature type="compositionally biased region" description="Low complexity" evidence="1">
    <location>
        <begin position="778"/>
        <end position="787"/>
    </location>
</feature>
<feature type="region of interest" description="Disordered" evidence="1">
    <location>
        <begin position="641"/>
        <end position="701"/>
    </location>
</feature>
<reference evidence="2 3" key="1">
    <citation type="submission" date="2019-07" db="EMBL/GenBank/DDBJ databases">
        <title>Finished genome of Venturia effusa.</title>
        <authorList>
            <person name="Young C.A."/>
            <person name="Cox M.P."/>
            <person name="Ganley A.R.D."/>
            <person name="David W.J."/>
        </authorList>
    </citation>
    <scope>NUCLEOTIDE SEQUENCE [LARGE SCALE GENOMIC DNA]</scope>
    <source>
        <strain evidence="3">albino</strain>
    </source>
</reference>
<feature type="region of interest" description="Disordered" evidence="1">
    <location>
        <begin position="191"/>
        <end position="219"/>
    </location>
</feature>